<proteinExistence type="inferred from homology"/>
<keyword evidence="7" id="KW-0346">Stress response</keyword>
<dbReference type="PROSITE" id="PS50076">
    <property type="entry name" value="DNAJ_2"/>
    <property type="match status" value="1"/>
</dbReference>
<evidence type="ECO:0000256" key="6">
    <source>
        <dbReference type="ARBA" id="ARBA00022833"/>
    </source>
</evidence>
<dbReference type="InterPro" id="IPR001623">
    <property type="entry name" value="DnaJ_domain"/>
</dbReference>
<keyword evidence="2" id="KW-0235">DNA replication</keyword>
<dbReference type="CDD" id="cd06257">
    <property type="entry name" value="DnaJ"/>
    <property type="match status" value="1"/>
</dbReference>
<dbReference type="PANTHER" id="PTHR43096">
    <property type="entry name" value="DNAJ HOMOLOG 1, MITOCHONDRIAL-RELATED"/>
    <property type="match status" value="1"/>
</dbReference>
<dbReference type="Gene3D" id="2.10.230.10">
    <property type="entry name" value="Heat shock protein DnaJ, cysteine-rich domain"/>
    <property type="match status" value="1"/>
</dbReference>
<sequence length="369" mass="39893">MSDHYQTLGVPRDASADEIKKAYRKIARELHPDVNPDPEVQEKFKEVTASYEVLSDPQKRQQYDMGGNGFSGFGGGFGPGGFSDIMDAFFGGGGTRGPRPRMRQGQDALIRVEVDLHEACFGTERDISVESAVVCTKCQGSGCQDGASPEMCQICKGRGETQHIQKSFIGQVMTSRPCSTCGGYGSVIKNPCRECSGDGRVRARQNINVKIPAGVESGNRIQMAGRGEVGAGGGPAGDLYVEIVQAEHPTLLRDGNTLHIAIEVSFVSATLGSSVKIETLDGPEEIQIKPGTQGGSTITVKGKGMTRLHSNHRGDLIVHVEVTTPHKLKKDEEELLRKFAEMRGEKPGEVQIKGHEQGFFAKFREAFGR</sequence>
<keyword evidence="3" id="KW-0479">Metal-binding</keyword>
<dbReference type="InterPro" id="IPR002939">
    <property type="entry name" value="DnaJ_C"/>
</dbReference>
<dbReference type="CDD" id="cd10747">
    <property type="entry name" value="DnaJ_C"/>
    <property type="match status" value="1"/>
</dbReference>
<keyword evidence="8" id="KW-0143">Chaperone</keyword>
<dbReference type="HAMAP" id="MF_01152">
    <property type="entry name" value="DnaJ"/>
    <property type="match status" value="1"/>
</dbReference>
<dbReference type="InterPro" id="IPR036410">
    <property type="entry name" value="HSP_DnaJ_Cys-rich_dom_sf"/>
</dbReference>
<dbReference type="EMBL" id="CAFBLW010000046">
    <property type="protein sequence ID" value="CAB4877096.1"/>
    <property type="molecule type" value="Genomic_DNA"/>
</dbReference>
<dbReference type="GO" id="GO:0009408">
    <property type="term" value="P:response to heat"/>
    <property type="evidence" value="ECO:0007669"/>
    <property type="project" value="InterPro"/>
</dbReference>
<name>A0A6J7E2G6_9ZZZZ</name>
<evidence type="ECO:0000256" key="4">
    <source>
        <dbReference type="ARBA" id="ARBA00022737"/>
    </source>
</evidence>
<dbReference type="GO" id="GO:0031072">
    <property type="term" value="F:heat shock protein binding"/>
    <property type="evidence" value="ECO:0007669"/>
    <property type="project" value="InterPro"/>
</dbReference>
<evidence type="ECO:0000256" key="1">
    <source>
        <dbReference type="ARBA" id="ARBA00022490"/>
    </source>
</evidence>
<dbReference type="Pfam" id="PF00226">
    <property type="entry name" value="DnaJ"/>
    <property type="match status" value="1"/>
</dbReference>
<dbReference type="PANTHER" id="PTHR43096:SF48">
    <property type="entry name" value="CHAPERONE PROTEIN DNAJ"/>
    <property type="match status" value="1"/>
</dbReference>
<dbReference type="SMART" id="SM00271">
    <property type="entry name" value="DnaJ"/>
    <property type="match status" value="1"/>
</dbReference>
<dbReference type="Pfam" id="PF00684">
    <property type="entry name" value="DnaJ_CXXCXGXG"/>
    <property type="match status" value="1"/>
</dbReference>
<dbReference type="InterPro" id="IPR018253">
    <property type="entry name" value="DnaJ_domain_CS"/>
</dbReference>
<dbReference type="GO" id="GO:0006260">
    <property type="term" value="P:DNA replication"/>
    <property type="evidence" value="ECO:0007669"/>
    <property type="project" value="UniProtKB-KW"/>
</dbReference>
<evidence type="ECO:0000313" key="11">
    <source>
        <dbReference type="EMBL" id="CAB4877096.1"/>
    </source>
</evidence>
<dbReference type="InterPro" id="IPR012724">
    <property type="entry name" value="DnaJ"/>
</dbReference>
<dbReference type="SUPFAM" id="SSF57938">
    <property type="entry name" value="DnaJ/Hsp40 cysteine-rich domain"/>
    <property type="match status" value="1"/>
</dbReference>
<dbReference type="NCBIfam" id="NF010871">
    <property type="entry name" value="PRK14278.1"/>
    <property type="match status" value="1"/>
</dbReference>
<dbReference type="SUPFAM" id="SSF46565">
    <property type="entry name" value="Chaperone J-domain"/>
    <property type="match status" value="1"/>
</dbReference>
<dbReference type="NCBIfam" id="TIGR02349">
    <property type="entry name" value="DnaJ_bact"/>
    <property type="match status" value="1"/>
</dbReference>
<evidence type="ECO:0000256" key="5">
    <source>
        <dbReference type="ARBA" id="ARBA00022771"/>
    </source>
</evidence>
<evidence type="ECO:0000259" key="10">
    <source>
        <dbReference type="PROSITE" id="PS51188"/>
    </source>
</evidence>
<dbReference type="FunFam" id="2.10.230.10:FF:000002">
    <property type="entry name" value="Molecular chaperone DnaJ"/>
    <property type="match status" value="1"/>
</dbReference>
<dbReference type="Pfam" id="PF01556">
    <property type="entry name" value="DnaJ_C"/>
    <property type="match status" value="1"/>
</dbReference>
<dbReference type="NCBIfam" id="NF008035">
    <property type="entry name" value="PRK10767.1"/>
    <property type="match status" value="1"/>
</dbReference>
<organism evidence="11">
    <name type="scientific">freshwater metagenome</name>
    <dbReference type="NCBI Taxonomy" id="449393"/>
    <lineage>
        <taxon>unclassified sequences</taxon>
        <taxon>metagenomes</taxon>
        <taxon>ecological metagenomes</taxon>
    </lineage>
</organism>
<dbReference type="SUPFAM" id="SSF49493">
    <property type="entry name" value="HSP40/DnaJ peptide-binding domain"/>
    <property type="match status" value="2"/>
</dbReference>
<evidence type="ECO:0000256" key="3">
    <source>
        <dbReference type="ARBA" id="ARBA00022723"/>
    </source>
</evidence>
<dbReference type="FunFam" id="2.60.260.20:FF:000005">
    <property type="entry name" value="Chaperone protein dnaJ 1, mitochondrial"/>
    <property type="match status" value="1"/>
</dbReference>
<dbReference type="GO" id="GO:0005524">
    <property type="term" value="F:ATP binding"/>
    <property type="evidence" value="ECO:0007669"/>
    <property type="project" value="InterPro"/>
</dbReference>
<dbReference type="Gene3D" id="2.60.260.20">
    <property type="entry name" value="Urease metallochaperone UreE, N-terminal domain"/>
    <property type="match status" value="2"/>
</dbReference>
<keyword evidence="4" id="KW-0677">Repeat</keyword>
<evidence type="ECO:0000256" key="2">
    <source>
        <dbReference type="ARBA" id="ARBA00022705"/>
    </source>
</evidence>
<evidence type="ECO:0000259" key="9">
    <source>
        <dbReference type="PROSITE" id="PS50076"/>
    </source>
</evidence>
<dbReference type="PROSITE" id="PS00636">
    <property type="entry name" value="DNAJ_1"/>
    <property type="match status" value="1"/>
</dbReference>
<dbReference type="GO" id="GO:0042026">
    <property type="term" value="P:protein refolding"/>
    <property type="evidence" value="ECO:0007669"/>
    <property type="project" value="TreeGrafter"/>
</dbReference>
<dbReference type="AlphaFoldDB" id="A0A6J7E2G6"/>
<dbReference type="Gene3D" id="1.10.287.110">
    <property type="entry name" value="DnaJ domain"/>
    <property type="match status" value="1"/>
</dbReference>
<dbReference type="PRINTS" id="PR00625">
    <property type="entry name" value="JDOMAIN"/>
</dbReference>
<reference evidence="11" key="1">
    <citation type="submission" date="2020-05" db="EMBL/GenBank/DDBJ databases">
        <authorList>
            <person name="Chiriac C."/>
            <person name="Salcher M."/>
            <person name="Ghai R."/>
            <person name="Kavagutti S V."/>
        </authorList>
    </citation>
    <scope>NUCLEOTIDE SEQUENCE</scope>
</reference>
<keyword evidence="5" id="KW-0863">Zinc-finger</keyword>
<keyword evidence="1" id="KW-0963">Cytoplasm</keyword>
<dbReference type="InterPro" id="IPR001305">
    <property type="entry name" value="HSP_DnaJ_Cys-rich_dom"/>
</dbReference>
<evidence type="ECO:0000256" key="7">
    <source>
        <dbReference type="ARBA" id="ARBA00023016"/>
    </source>
</evidence>
<dbReference type="InterPro" id="IPR036869">
    <property type="entry name" value="J_dom_sf"/>
</dbReference>
<keyword evidence="6" id="KW-0862">Zinc</keyword>
<gene>
    <name evidence="11" type="ORF">UFOPK3461_00669</name>
</gene>
<feature type="domain" description="CR-type" evidence="10">
    <location>
        <begin position="122"/>
        <end position="204"/>
    </location>
</feature>
<dbReference type="GO" id="GO:0005737">
    <property type="term" value="C:cytoplasm"/>
    <property type="evidence" value="ECO:0007669"/>
    <property type="project" value="TreeGrafter"/>
</dbReference>
<dbReference type="InterPro" id="IPR008971">
    <property type="entry name" value="HSP40/DnaJ_pept-bd"/>
</dbReference>
<dbReference type="CDD" id="cd10719">
    <property type="entry name" value="DnaJ_zf"/>
    <property type="match status" value="1"/>
</dbReference>
<protein>
    <submittedName>
        <fullName evidence="11">Unannotated protein</fullName>
    </submittedName>
</protein>
<dbReference type="GO" id="GO:0051082">
    <property type="term" value="F:unfolded protein binding"/>
    <property type="evidence" value="ECO:0007669"/>
    <property type="project" value="InterPro"/>
</dbReference>
<feature type="domain" description="J" evidence="9">
    <location>
        <begin position="3"/>
        <end position="67"/>
    </location>
</feature>
<evidence type="ECO:0000256" key="8">
    <source>
        <dbReference type="ARBA" id="ARBA00023186"/>
    </source>
</evidence>
<accession>A0A6J7E2G6</accession>
<dbReference type="GO" id="GO:0008270">
    <property type="term" value="F:zinc ion binding"/>
    <property type="evidence" value="ECO:0007669"/>
    <property type="project" value="UniProtKB-KW"/>
</dbReference>
<dbReference type="PROSITE" id="PS51188">
    <property type="entry name" value="ZF_CR"/>
    <property type="match status" value="1"/>
</dbReference>